<feature type="transmembrane region" description="Helical" evidence="10">
    <location>
        <begin position="383"/>
        <end position="405"/>
    </location>
</feature>
<feature type="transmembrane region" description="Helical" evidence="10">
    <location>
        <begin position="358"/>
        <end position="377"/>
    </location>
</feature>
<dbReference type="GO" id="GO:0008203">
    <property type="term" value="P:cholesterol metabolic process"/>
    <property type="evidence" value="ECO:0007669"/>
    <property type="project" value="TreeGrafter"/>
</dbReference>
<proteinExistence type="inferred from homology"/>
<feature type="transmembrane region" description="Helical" evidence="10">
    <location>
        <begin position="160"/>
        <end position="184"/>
    </location>
</feature>
<keyword evidence="5" id="KW-0256">Endoplasmic reticulum</keyword>
<accession>A0AAN9VAF7</accession>
<reference evidence="11 12" key="1">
    <citation type="submission" date="2024-03" db="EMBL/GenBank/DDBJ databases">
        <title>The genome assembly and annotation of the cricket Gryllus longicercus Weissman &amp; Gray.</title>
        <authorList>
            <person name="Szrajer S."/>
            <person name="Gray D."/>
            <person name="Ylla G."/>
        </authorList>
    </citation>
    <scope>NUCLEOTIDE SEQUENCE [LARGE SCALE GENOMIC DNA]</scope>
    <source>
        <strain evidence="11">DAG 2021-001</strain>
        <tissue evidence="11">Whole body minus gut</tissue>
    </source>
</reference>
<sequence>MENMNGESRTSRHDNGALPSKHGRLEGNGSSDVTMKKIAKLQELQENMIRQMDEQFKEIVGHMVEGIDNVDHVNHFHYDNAKYSNRAKSSKDGKLSDKIFLARESLLTDLFQIKHFYTIYNIFIAILIILFLNTAVYDIVSTGTLNLGLSLIQWNFGKFHIFFLMWILMMIGTVGVYCSMHFWAHYRKEYYGKSASRKAWDYGWLGLYIIYQVIFGIWPVAQVLKYNLPPASSMALLMEQVRLIMKSHAFVRSNIPRALTYKPHSEQDEKKLIPEFGHFLYFLFVPTLVYRDSYPRTHKISWHKVIWHFLEVVGVIFYDWWNANSYAEYYRMWNLVVHDWLYTYIFKDYCLLIKSKSRLGPTLTVFIVSAIVHEYILMFVFRFFYPLLFVAFGGFSAALVFLTGSSSKRGNLFMWLTLCLGTGVLTAAYSMEWYARINCPQVLDTVTDFFVPRSWFCNAVKQ</sequence>
<comment type="caution">
    <text evidence="11">The sequence shown here is derived from an EMBL/GenBank/DDBJ whole genome shotgun (WGS) entry which is preliminary data.</text>
</comment>
<dbReference type="EMBL" id="JAZDUA010000328">
    <property type="protein sequence ID" value="KAK7794579.1"/>
    <property type="molecule type" value="Genomic_DNA"/>
</dbReference>
<dbReference type="Proteomes" id="UP001378592">
    <property type="component" value="Unassembled WGS sequence"/>
</dbReference>
<evidence type="ECO:0000256" key="3">
    <source>
        <dbReference type="ARBA" id="ARBA00022679"/>
    </source>
</evidence>
<feature type="transmembrane region" description="Helical" evidence="10">
    <location>
        <begin position="412"/>
        <end position="431"/>
    </location>
</feature>
<dbReference type="AlphaFoldDB" id="A0AAN9VAF7"/>
<dbReference type="InterPro" id="IPR014371">
    <property type="entry name" value="Oat_ACAT_DAG_ARE"/>
</dbReference>
<keyword evidence="6 10" id="KW-1133">Transmembrane helix</keyword>
<evidence type="ECO:0000256" key="2">
    <source>
        <dbReference type="ARBA" id="ARBA00009010"/>
    </source>
</evidence>
<dbReference type="PANTHER" id="PTHR10408">
    <property type="entry name" value="STEROL O-ACYLTRANSFERASE"/>
    <property type="match status" value="1"/>
</dbReference>
<evidence type="ECO:0000256" key="7">
    <source>
        <dbReference type="ARBA" id="ARBA00023136"/>
    </source>
</evidence>
<dbReference type="GO" id="GO:0005789">
    <property type="term" value="C:endoplasmic reticulum membrane"/>
    <property type="evidence" value="ECO:0007669"/>
    <property type="project" value="UniProtKB-SubCell"/>
</dbReference>
<comment type="similarity">
    <text evidence="2">Belongs to the membrane-bound acyltransferase family. Sterol o-acyltransferase subfamily.</text>
</comment>
<evidence type="ECO:0000256" key="4">
    <source>
        <dbReference type="ARBA" id="ARBA00022692"/>
    </source>
</evidence>
<keyword evidence="8" id="KW-0012">Acyltransferase</keyword>
<evidence type="ECO:0000313" key="12">
    <source>
        <dbReference type="Proteomes" id="UP001378592"/>
    </source>
</evidence>
<keyword evidence="4 10" id="KW-0812">Transmembrane</keyword>
<keyword evidence="3" id="KW-0808">Transferase</keyword>
<evidence type="ECO:0000256" key="5">
    <source>
        <dbReference type="ARBA" id="ARBA00022824"/>
    </source>
</evidence>
<dbReference type="PANTHER" id="PTHR10408:SF8">
    <property type="entry name" value="O-ACYLTRANSFERASE"/>
    <property type="match status" value="1"/>
</dbReference>
<evidence type="ECO:0000256" key="1">
    <source>
        <dbReference type="ARBA" id="ARBA00004477"/>
    </source>
</evidence>
<protein>
    <recommendedName>
        <fullName evidence="13">O-acyltransferase</fullName>
    </recommendedName>
</protein>
<keyword evidence="12" id="KW-1185">Reference proteome</keyword>
<gene>
    <name evidence="11" type="ORF">R5R35_003595</name>
</gene>
<organism evidence="11 12">
    <name type="scientific">Gryllus longicercus</name>
    <dbReference type="NCBI Taxonomy" id="2509291"/>
    <lineage>
        <taxon>Eukaryota</taxon>
        <taxon>Metazoa</taxon>
        <taxon>Ecdysozoa</taxon>
        <taxon>Arthropoda</taxon>
        <taxon>Hexapoda</taxon>
        <taxon>Insecta</taxon>
        <taxon>Pterygota</taxon>
        <taxon>Neoptera</taxon>
        <taxon>Polyneoptera</taxon>
        <taxon>Orthoptera</taxon>
        <taxon>Ensifera</taxon>
        <taxon>Gryllidea</taxon>
        <taxon>Grylloidea</taxon>
        <taxon>Gryllidae</taxon>
        <taxon>Gryllinae</taxon>
        <taxon>Gryllus</taxon>
    </lineage>
</organism>
<dbReference type="InterPro" id="IPR004299">
    <property type="entry name" value="MBOAT_fam"/>
</dbReference>
<dbReference type="Pfam" id="PF03062">
    <property type="entry name" value="MBOAT"/>
    <property type="match status" value="1"/>
</dbReference>
<feature type="transmembrane region" description="Helical" evidence="10">
    <location>
        <begin position="276"/>
        <end position="293"/>
    </location>
</feature>
<comment type="subcellular location">
    <subcellularLocation>
        <location evidence="1">Endoplasmic reticulum membrane</location>
        <topology evidence="1">Multi-pass membrane protein</topology>
    </subcellularLocation>
</comment>
<evidence type="ECO:0008006" key="13">
    <source>
        <dbReference type="Google" id="ProtNLM"/>
    </source>
</evidence>
<evidence type="ECO:0000313" key="11">
    <source>
        <dbReference type="EMBL" id="KAK7794579.1"/>
    </source>
</evidence>
<evidence type="ECO:0000256" key="8">
    <source>
        <dbReference type="ARBA" id="ARBA00023315"/>
    </source>
</evidence>
<dbReference type="GO" id="GO:0008374">
    <property type="term" value="F:O-acyltransferase activity"/>
    <property type="evidence" value="ECO:0007669"/>
    <property type="project" value="InterPro"/>
</dbReference>
<feature type="transmembrane region" description="Helical" evidence="10">
    <location>
        <begin position="119"/>
        <end position="140"/>
    </location>
</feature>
<evidence type="ECO:0000256" key="6">
    <source>
        <dbReference type="ARBA" id="ARBA00022989"/>
    </source>
</evidence>
<name>A0AAN9VAF7_9ORTH</name>
<evidence type="ECO:0000256" key="10">
    <source>
        <dbReference type="SAM" id="Phobius"/>
    </source>
</evidence>
<feature type="region of interest" description="Disordered" evidence="9">
    <location>
        <begin position="1"/>
        <end position="30"/>
    </location>
</feature>
<keyword evidence="7 10" id="KW-0472">Membrane</keyword>
<feature type="transmembrane region" description="Helical" evidence="10">
    <location>
        <begin position="205"/>
        <end position="224"/>
    </location>
</feature>
<evidence type="ECO:0000256" key="9">
    <source>
        <dbReference type="SAM" id="MobiDB-lite"/>
    </source>
</evidence>